<reference evidence="2" key="1">
    <citation type="journal article" date="2019" name="Int. J. Syst. Evol. Microbiol.">
        <title>The Global Catalogue of Microorganisms (GCM) 10K type strain sequencing project: providing services to taxonomists for standard genome sequencing and annotation.</title>
        <authorList>
            <consortium name="The Broad Institute Genomics Platform"/>
            <consortium name="The Broad Institute Genome Sequencing Center for Infectious Disease"/>
            <person name="Wu L."/>
            <person name="Ma J."/>
        </authorList>
    </citation>
    <scope>NUCLEOTIDE SEQUENCE [LARGE SCALE GENOMIC DNA]</scope>
    <source>
        <strain evidence="2">JCM 18541</strain>
    </source>
</reference>
<dbReference type="EMBL" id="BAABKP010000003">
    <property type="protein sequence ID" value="GAA4798055.1"/>
    <property type="molecule type" value="Genomic_DNA"/>
</dbReference>
<proteinExistence type="predicted"/>
<keyword evidence="2" id="KW-1185">Reference proteome</keyword>
<dbReference type="Proteomes" id="UP001500187">
    <property type="component" value="Unassembled WGS sequence"/>
</dbReference>
<evidence type="ECO:0000313" key="2">
    <source>
        <dbReference type="Proteomes" id="UP001500187"/>
    </source>
</evidence>
<comment type="caution">
    <text evidence="1">The sequence shown here is derived from an EMBL/GenBank/DDBJ whole genome shotgun (WGS) entry which is preliminary data.</text>
</comment>
<name>A0ABP9BR49_9MICC</name>
<accession>A0ABP9BR49</accession>
<evidence type="ECO:0000313" key="1">
    <source>
        <dbReference type="EMBL" id="GAA4798055.1"/>
    </source>
</evidence>
<organism evidence="1 2">
    <name type="scientific">Rothia endophytica</name>
    <dbReference type="NCBI Taxonomy" id="1324766"/>
    <lineage>
        <taxon>Bacteria</taxon>
        <taxon>Bacillati</taxon>
        <taxon>Actinomycetota</taxon>
        <taxon>Actinomycetes</taxon>
        <taxon>Micrococcales</taxon>
        <taxon>Micrococcaceae</taxon>
        <taxon>Rothia</taxon>
    </lineage>
</organism>
<gene>
    <name evidence="1" type="ORF">GCM10023352_17200</name>
</gene>
<sequence length="54" mass="5941">MPSVPVAVTRLGLAEKDASAMVLLKELDSALICERCHEISLNYNPVTDKFLLQP</sequence>
<protein>
    <submittedName>
        <fullName evidence="1">Uncharacterized protein</fullName>
    </submittedName>
</protein>